<dbReference type="AlphaFoldDB" id="A0AAE0ADC5"/>
<evidence type="ECO:0000313" key="1">
    <source>
        <dbReference type="EMBL" id="KAK3211378.1"/>
    </source>
</evidence>
<comment type="caution">
    <text evidence="1">The sequence shown here is derived from an EMBL/GenBank/DDBJ whole genome shotgun (WGS) entry which is preliminary data.</text>
</comment>
<proteinExistence type="predicted"/>
<organism evidence="1 2">
    <name type="scientific">Dipteronia sinensis</name>
    <dbReference type="NCBI Taxonomy" id="43782"/>
    <lineage>
        <taxon>Eukaryota</taxon>
        <taxon>Viridiplantae</taxon>
        <taxon>Streptophyta</taxon>
        <taxon>Embryophyta</taxon>
        <taxon>Tracheophyta</taxon>
        <taxon>Spermatophyta</taxon>
        <taxon>Magnoliopsida</taxon>
        <taxon>eudicotyledons</taxon>
        <taxon>Gunneridae</taxon>
        <taxon>Pentapetalae</taxon>
        <taxon>rosids</taxon>
        <taxon>malvids</taxon>
        <taxon>Sapindales</taxon>
        <taxon>Sapindaceae</taxon>
        <taxon>Hippocastanoideae</taxon>
        <taxon>Acereae</taxon>
        <taxon>Dipteronia</taxon>
    </lineage>
</organism>
<keyword evidence="2" id="KW-1185">Reference proteome</keyword>
<dbReference type="EMBL" id="JANJYJ010000005">
    <property type="protein sequence ID" value="KAK3211378.1"/>
    <property type="molecule type" value="Genomic_DNA"/>
</dbReference>
<dbReference type="Proteomes" id="UP001281410">
    <property type="component" value="Unassembled WGS sequence"/>
</dbReference>
<protein>
    <submittedName>
        <fullName evidence="1">Uncharacterized protein</fullName>
    </submittedName>
</protein>
<reference evidence="1" key="1">
    <citation type="journal article" date="2023" name="Plant J.">
        <title>Genome sequences and population genomics provide insights into the demographic history, inbreeding, and mutation load of two 'living fossil' tree species of Dipteronia.</title>
        <authorList>
            <person name="Feng Y."/>
            <person name="Comes H.P."/>
            <person name="Chen J."/>
            <person name="Zhu S."/>
            <person name="Lu R."/>
            <person name="Zhang X."/>
            <person name="Li P."/>
            <person name="Qiu J."/>
            <person name="Olsen K.M."/>
            <person name="Qiu Y."/>
        </authorList>
    </citation>
    <scope>NUCLEOTIDE SEQUENCE</scope>
    <source>
        <strain evidence="1">NBL</strain>
    </source>
</reference>
<sequence>MSSPGAGAALMEHSLMMDIHLAVNWVMETMLTTYNLTWSTLERMLKHWKYHVDSITQVQYLNMSNICCLWFWLHKDYLVHPCTIMWLVQKFPSALLIRSLIWSHINCMHLLSNMQQQYIFPELLYLRGKYTEVRDNCSGGASLLSCSQISHVVNLDFTLFMVNLVQAVDATIGLHCPTDMIHLFFLNK</sequence>
<gene>
    <name evidence="1" type="ORF">Dsin_016084</name>
</gene>
<name>A0AAE0ADC5_9ROSI</name>
<accession>A0AAE0ADC5</accession>
<evidence type="ECO:0000313" key="2">
    <source>
        <dbReference type="Proteomes" id="UP001281410"/>
    </source>
</evidence>